<evidence type="ECO:0000259" key="6">
    <source>
        <dbReference type="Pfam" id="PF00345"/>
    </source>
</evidence>
<dbReference type="Pfam" id="PF00345">
    <property type="entry name" value="PapD_N"/>
    <property type="match status" value="1"/>
</dbReference>
<dbReference type="RefSeq" id="WP_192478382.1">
    <property type="nucleotide sequence ID" value="NZ_VKME01000008.1"/>
</dbReference>
<name>A0A8I0MK48_CITAM</name>
<dbReference type="InterPro" id="IPR050643">
    <property type="entry name" value="Periplasmic_pilus_chap"/>
</dbReference>
<dbReference type="InterPro" id="IPR001829">
    <property type="entry name" value="Pili_assmbl_chaperone_bac"/>
</dbReference>
<feature type="domain" description="Pili assembly chaperone C-terminal" evidence="7">
    <location>
        <begin position="167"/>
        <end position="225"/>
    </location>
</feature>
<evidence type="ECO:0000259" key="7">
    <source>
        <dbReference type="Pfam" id="PF02753"/>
    </source>
</evidence>
<dbReference type="PANTHER" id="PTHR30251">
    <property type="entry name" value="PILUS ASSEMBLY CHAPERONE"/>
    <property type="match status" value="1"/>
</dbReference>
<dbReference type="InterPro" id="IPR016147">
    <property type="entry name" value="Pili_assmbl_chaperone_N"/>
</dbReference>
<dbReference type="InterPro" id="IPR036316">
    <property type="entry name" value="Pili_assmbl_chap_C_dom_sf"/>
</dbReference>
<evidence type="ECO:0000313" key="9">
    <source>
        <dbReference type="Proteomes" id="UP000656723"/>
    </source>
</evidence>
<dbReference type="SUPFAM" id="SSF49354">
    <property type="entry name" value="PapD-like"/>
    <property type="match status" value="1"/>
</dbReference>
<keyword evidence="5" id="KW-0143">Chaperone</keyword>
<comment type="similarity">
    <text evidence="2">Belongs to the periplasmic pilus chaperone family.</text>
</comment>
<evidence type="ECO:0000256" key="2">
    <source>
        <dbReference type="ARBA" id="ARBA00007399"/>
    </source>
</evidence>
<accession>A0A8I0MK48</accession>
<comment type="subcellular location">
    <subcellularLocation>
        <location evidence="1">Periplasm</location>
    </subcellularLocation>
</comment>
<dbReference type="AlphaFoldDB" id="A0A8I0MK48"/>
<reference evidence="8" key="1">
    <citation type="submission" date="2019-07" db="EMBL/GenBank/DDBJ databases">
        <title>KPC-2 carbapenem resistent Enterobacterales isolates from Germany.</title>
        <authorList>
            <person name="Yao Y."/>
            <person name="Falgenhauer L."/>
            <person name="Imirzalioglu C."/>
            <person name="Chakraborty T."/>
        </authorList>
    </citation>
    <scope>NUCLEOTIDE SEQUENCE</scope>
    <source>
        <strain evidence="8">CA13304</strain>
    </source>
</reference>
<dbReference type="InterPro" id="IPR016148">
    <property type="entry name" value="Pili_assmbl_chaperone_C"/>
</dbReference>
<dbReference type="Proteomes" id="UP000656723">
    <property type="component" value="Unassembled WGS sequence"/>
</dbReference>
<dbReference type="InterPro" id="IPR008962">
    <property type="entry name" value="PapD-like_sf"/>
</dbReference>
<evidence type="ECO:0000256" key="1">
    <source>
        <dbReference type="ARBA" id="ARBA00004418"/>
    </source>
</evidence>
<dbReference type="InterPro" id="IPR013783">
    <property type="entry name" value="Ig-like_fold"/>
</dbReference>
<keyword evidence="4" id="KW-0574">Periplasm</keyword>
<protein>
    <submittedName>
        <fullName evidence="8">Molecular chaperone</fullName>
    </submittedName>
</protein>
<proteinExistence type="inferred from homology"/>
<dbReference type="SUPFAM" id="SSF49584">
    <property type="entry name" value="Periplasmic chaperone C-domain"/>
    <property type="match status" value="1"/>
</dbReference>
<dbReference type="PRINTS" id="PR00969">
    <property type="entry name" value="CHAPERONPILI"/>
</dbReference>
<sequence length="233" mass="26057">MLRKLMMLAVLFFPVPLVNAGGISLGQTRVVIFEGGKSATLHIINADDTRYLIKSGVSRDIETDVPVPFIITPPLFIMESNSQQLVRIMSLGDSESKSQESLYYISVLAIPAQQKDKQIVGEDIIPEMSIGTDIVIKLFHRPRGLNMTSTEAPCKMRVEQLNNEIVVTNPTPYYLTLADMEADGMSINMDDRSAMLAPMSNQRYSIRQKAQIVKWQTINDYGGLSDLCEQRLD</sequence>
<evidence type="ECO:0000313" key="8">
    <source>
        <dbReference type="EMBL" id="MBE0128420.1"/>
    </source>
</evidence>
<feature type="domain" description="Pili assembly chaperone N-terminal" evidence="6">
    <location>
        <begin position="22"/>
        <end position="145"/>
    </location>
</feature>
<gene>
    <name evidence="8" type="ORF">FOT72_10470</name>
</gene>
<dbReference type="PANTHER" id="PTHR30251:SF0">
    <property type="entry name" value="FIMBRIAL CHAPERONE PROTEIN ELFD-RELATED"/>
    <property type="match status" value="1"/>
</dbReference>
<dbReference type="GO" id="GO:0030288">
    <property type="term" value="C:outer membrane-bounded periplasmic space"/>
    <property type="evidence" value="ECO:0007669"/>
    <property type="project" value="InterPro"/>
</dbReference>
<dbReference type="Gene3D" id="2.60.40.10">
    <property type="entry name" value="Immunoglobulins"/>
    <property type="match status" value="2"/>
</dbReference>
<organism evidence="8 9">
    <name type="scientific">Citrobacter amalonaticus</name>
    <dbReference type="NCBI Taxonomy" id="35703"/>
    <lineage>
        <taxon>Bacteria</taxon>
        <taxon>Pseudomonadati</taxon>
        <taxon>Pseudomonadota</taxon>
        <taxon>Gammaproteobacteria</taxon>
        <taxon>Enterobacterales</taxon>
        <taxon>Enterobacteriaceae</taxon>
        <taxon>Citrobacter</taxon>
    </lineage>
</organism>
<dbReference type="GO" id="GO:0071555">
    <property type="term" value="P:cell wall organization"/>
    <property type="evidence" value="ECO:0007669"/>
    <property type="project" value="InterPro"/>
</dbReference>
<dbReference type="Pfam" id="PF02753">
    <property type="entry name" value="PapD_C"/>
    <property type="match status" value="1"/>
</dbReference>
<evidence type="ECO:0000256" key="3">
    <source>
        <dbReference type="ARBA" id="ARBA00022729"/>
    </source>
</evidence>
<keyword evidence="3" id="KW-0732">Signal</keyword>
<dbReference type="EMBL" id="VKME01000008">
    <property type="protein sequence ID" value="MBE0128420.1"/>
    <property type="molecule type" value="Genomic_DNA"/>
</dbReference>
<comment type="caution">
    <text evidence="8">The sequence shown here is derived from an EMBL/GenBank/DDBJ whole genome shotgun (WGS) entry which is preliminary data.</text>
</comment>
<evidence type="ECO:0000256" key="5">
    <source>
        <dbReference type="ARBA" id="ARBA00023186"/>
    </source>
</evidence>
<evidence type="ECO:0000256" key="4">
    <source>
        <dbReference type="ARBA" id="ARBA00022764"/>
    </source>
</evidence>